<name>A0A670YX90_PSETE</name>
<dbReference type="InterPro" id="IPR050916">
    <property type="entry name" value="SCAN-C2H2_zinc_finger"/>
</dbReference>
<dbReference type="InterPro" id="IPR038269">
    <property type="entry name" value="SCAN_sf"/>
</dbReference>
<evidence type="ECO:0000313" key="4">
    <source>
        <dbReference type="Proteomes" id="UP000472273"/>
    </source>
</evidence>
<dbReference type="Gene3D" id="1.10.4020.10">
    <property type="entry name" value="DNA breaking-rejoining enzymes"/>
    <property type="match status" value="1"/>
</dbReference>
<dbReference type="PROSITE" id="PS50804">
    <property type="entry name" value="SCAN_BOX"/>
    <property type="match status" value="1"/>
</dbReference>
<reference evidence="3" key="1">
    <citation type="submission" date="2025-08" db="UniProtKB">
        <authorList>
            <consortium name="Ensembl"/>
        </authorList>
    </citation>
    <scope>IDENTIFICATION</scope>
</reference>
<dbReference type="Pfam" id="PF02023">
    <property type="entry name" value="SCAN"/>
    <property type="match status" value="1"/>
</dbReference>
<dbReference type="SUPFAM" id="SSF47353">
    <property type="entry name" value="Retrovirus capsid dimerization domain-like"/>
    <property type="match status" value="1"/>
</dbReference>
<protein>
    <recommendedName>
        <fullName evidence="2">SCAN box domain-containing protein</fullName>
    </recommendedName>
</protein>
<dbReference type="PANTHER" id="PTHR45935:SF15">
    <property type="entry name" value="SCAN BOX DOMAIN-CONTAINING PROTEIN"/>
    <property type="match status" value="1"/>
</dbReference>
<dbReference type="CDD" id="cd07936">
    <property type="entry name" value="SCAN"/>
    <property type="match status" value="1"/>
</dbReference>
<dbReference type="Proteomes" id="UP000472273">
    <property type="component" value="Unplaced"/>
</dbReference>
<dbReference type="PANTHER" id="PTHR45935">
    <property type="entry name" value="PROTEIN ZBED8-RELATED"/>
    <property type="match status" value="1"/>
</dbReference>
<evidence type="ECO:0000256" key="1">
    <source>
        <dbReference type="ARBA" id="ARBA00023242"/>
    </source>
</evidence>
<dbReference type="AlphaFoldDB" id="A0A670YX90"/>
<keyword evidence="1" id="KW-0539">Nucleus</keyword>
<dbReference type="FunFam" id="1.10.4020.10:FF:000005">
    <property type="entry name" value="Uncharacterized protein"/>
    <property type="match status" value="1"/>
</dbReference>
<keyword evidence="4" id="KW-1185">Reference proteome</keyword>
<dbReference type="Ensembl" id="ENSPTXT00000016910.1">
    <property type="protein sequence ID" value="ENSPTXP00000016405.1"/>
    <property type="gene ID" value="ENSPTXG00000011343.1"/>
</dbReference>
<dbReference type="InterPro" id="IPR003309">
    <property type="entry name" value="SCAN_dom"/>
</dbReference>
<organism evidence="3 4">
    <name type="scientific">Pseudonaja textilis</name>
    <name type="common">Eastern brown snake</name>
    <dbReference type="NCBI Taxonomy" id="8673"/>
    <lineage>
        <taxon>Eukaryota</taxon>
        <taxon>Metazoa</taxon>
        <taxon>Chordata</taxon>
        <taxon>Craniata</taxon>
        <taxon>Vertebrata</taxon>
        <taxon>Euteleostomi</taxon>
        <taxon>Lepidosauria</taxon>
        <taxon>Squamata</taxon>
        <taxon>Bifurcata</taxon>
        <taxon>Unidentata</taxon>
        <taxon>Episquamata</taxon>
        <taxon>Toxicofera</taxon>
        <taxon>Serpentes</taxon>
        <taxon>Colubroidea</taxon>
        <taxon>Elapidae</taxon>
        <taxon>Hydrophiinae</taxon>
        <taxon>Pseudonaja</taxon>
    </lineage>
</organism>
<evidence type="ECO:0000313" key="3">
    <source>
        <dbReference type="Ensembl" id="ENSPTXP00000016405.1"/>
    </source>
</evidence>
<proteinExistence type="predicted"/>
<dbReference type="SMART" id="SM00431">
    <property type="entry name" value="SCAN"/>
    <property type="match status" value="1"/>
</dbReference>
<feature type="domain" description="SCAN box" evidence="2">
    <location>
        <begin position="39"/>
        <end position="115"/>
    </location>
</feature>
<dbReference type="GeneTree" id="ENSGT00940000154715"/>
<accession>A0A670YX90</accession>
<reference evidence="3" key="2">
    <citation type="submission" date="2025-09" db="UniProtKB">
        <authorList>
            <consortium name="Ensembl"/>
        </authorList>
    </citation>
    <scope>IDENTIFICATION</scope>
</reference>
<evidence type="ECO:0000259" key="2">
    <source>
        <dbReference type="PROSITE" id="PS50804"/>
    </source>
</evidence>
<sequence>MLENGEEMEGRYRVGKDSWAGAEKMTTLEAKAISSEVQRRLFRGIHYQESKGPREFCSHLHHLCRQWLQPHTKEQMLDLVVLEQFLALLPPEMENWVRECGTETSSQAVALAEGFLLSQAEEQKEHAQLQVRAQKIIQNEFESFTPSSHTSLTFIMYGNVLQILIGHCSIVFSLNHKGWILRSLTLSSEYKNPLYFV</sequence>